<evidence type="ECO:0000313" key="3">
    <source>
        <dbReference type="Proteomes" id="UP000070520"/>
    </source>
</evidence>
<dbReference type="EMBL" id="LHXW01000070">
    <property type="protein sequence ID" value="KXA99095.1"/>
    <property type="molecule type" value="Genomic_DNA"/>
</dbReference>
<gene>
    <name evidence="2" type="ORF">AKJ42_03745</name>
</gene>
<dbReference type="Proteomes" id="UP000070520">
    <property type="component" value="Unassembled WGS sequence"/>
</dbReference>
<dbReference type="InterPro" id="IPR040572">
    <property type="entry name" value="TackOD1"/>
</dbReference>
<evidence type="ECO:0000259" key="1">
    <source>
        <dbReference type="Pfam" id="PF18551"/>
    </source>
</evidence>
<name>A0A133UY34_9EURY</name>
<reference evidence="2 3" key="1">
    <citation type="journal article" date="2016" name="Sci. Rep.">
        <title>Metabolic traits of an uncultured archaeal lineage -MSBL1- from brine pools of the Red Sea.</title>
        <authorList>
            <person name="Mwirichia R."/>
            <person name="Alam I."/>
            <person name="Rashid M."/>
            <person name="Vinu M."/>
            <person name="Ba-Alawi W."/>
            <person name="Anthony Kamau A."/>
            <person name="Kamanda Ngugi D."/>
            <person name="Goker M."/>
            <person name="Klenk H.P."/>
            <person name="Bajic V."/>
            <person name="Stingl U."/>
        </authorList>
    </citation>
    <scope>NUCLEOTIDE SEQUENCE [LARGE SCALE GENOMIC DNA]</scope>
    <source>
        <strain evidence="2">SCGC-AAA261C02</strain>
    </source>
</reference>
<proteinExistence type="predicted"/>
<keyword evidence="3" id="KW-1185">Reference proteome</keyword>
<feature type="domain" description="Thaumarchaeal output" evidence="1">
    <location>
        <begin position="9"/>
        <end position="183"/>
    </location>
</feature>
<dbReference type="Pfam" id="PF18551">
    <property type="entry name" value="TackOD1"/>
    <property type="match status" value="1"/>
</dbReference>
<protein>
    <recommendedName>
        <fullName evidence="1">Thaumarchaeal output domain-containing protein</fullName>
    </recommendedName>
</protein>
<sequence>MVLTSKVLRLLEKMLDGSMERVQPKIQAGGKFSYPEAEEVLDAHPGGAREILDSLAHDDILREEFFDKILTCPECRSHNLKFSLNCPECRSPNTSKREVLEHLSCGNTRPREEFELEGSLVCPKCGEELEAIGVDYSRVGELYLCGECGEQFDEPRQEWRCADCSASFPPTGAEEMNLYTYTLNEEKREWVRIQLGPKREVEKILRERGFEVQPNPTIAGKSGVKHSVDVYAADGDWGGKIVVSVCEKPDLRDIIDLHAIAEDVGTRAVLVASEPPEKKVKKFADKLSVNILREEDLEESNHD</sequence>
<dbReference type="AlphaFoldDB" id="A0A133UY34"/>
<accession>A0A133UY34</accession>
<evidence type="ECO:0000313" key="2">
    <source>
        <dbReference type="EMBL" id="KXA99095.1"/>
    </source>
</evidence>
<organism evidence="2 3">
    <name type="scientific">candidate division MSBL1 archaeon SCGC-AAA261C02</name>
    <dbReference type="NCBI Taxonomy" id="1698272"/>
    <lineage>
        <taxon>Archaea</taxon>
        <taxon>Methanobacteriati</taxon>
        <taxon>Methanobacteriota</taxon>
        <taxon>candidate division MSBL1</taxon>
    </lineage>
</organism>
<comment type="caution">
    <text evidence="2">The sequence shown here is derived from an EMBL/GenBank/DDBJ whole genome shotgun (WGS) entry which is preliminary data.</text>
</comment>